<keyword evidence="6 7" id="KW-0472">Membrane</keyword>
<dbReference type="AlphaFoldDB" id="A0A858R6Y8"/>
<dbReference type="SUPFAM" id="SSF161098">
    <property type="entry name" value="MetI-like"/>
    <property type="match status" value="1"/>
</dbReference>
<proteinExistence type="inferred from homology"/>
<protein>
    <submittedName>
        <fullName evidence="9">ABC transporter permease</fullName>
    </submittedName>
</protein>
<keyword evidence="5 7" id="KW-1133">Transmembrane helix</keyword>
<dbReference type="InterPro" id="IPR035906">
    <property type="entry name" value="MetI-like_sf"/>
</dbReference>
<keyword evidence="3" id="KW-1003">Cell membrane</keyword>
<evidence type="ECO:0000259" key="8">
    <source>
        <dbReference type="PROSITE" id="PS50928"/>
    </source>
</evidence>
<dbReference type="Proteomes" id="UP000501891">
    <property type="component" value="Chromosome"/>
</dbReference>
<evidence type="ECO:0000256" key="1">
    <source>
        <dbReference type="ARBA" id="ARBA00004651"/>
    </source>
</evidence>
<dbReference type="InterPro" id="IPR000515">
    <property type="entry name" value="MetI-like"/>
</dbReference>
<keyword evidence="10" id="KW-1185">Reference proteome</keyword>
<dbReference type="GO" id="GO:0055085">
    <property type="term" value="P:transmembrane transport"/>
    <property type="evidence" value="ECO:0007669"/>
    <property type="project" value="InterPro"/>
</dbReference>
<comment type="subcellular location">
    <subcellularLocation>
        <location evidence="1 7">Cell membrane</location>
        <topology evidence="1 7">Multi-pass membrane protein</topology>
    </subcellularLocation>
</comment>
<dbReference type="KEGG" id="acru:HHL28_08710"/>
<name>A0A858R6Y8_9PROT</name>
<dbReference type="PANTHER" id="PTHR30151:SF41">
    <property type="entry name" value="ABC TRANSPORTER PERMEASE PROTEIN"/>
    <property type="match status" value="1"/>
</dbReference>
<feature type="transmembrane region" description="Helical" evidence="7">
    <location>
        <begin position="96"/>
        <end position="118"/>
    </location>
</feature>
<evidence type="ECO:0000256" key="3">
    <source>
        <dbReference type="ARBA" id="ARBA00022475"/>
    </source>
</evidence>
<dbReference type="EMBL" id="CP051775">
    <property type="protein sequence ID" value="QJE73157.1"/>
    <property type="molecule type" value="Genomic_DNA"/>
</dbReference>
<evidence type="ECO:0000256" key="7">
    <source>
        <dbReference type="RuleBase" id="RU363032"/>
    </source>
</evidence>
<feature type="transmembrane region" description="Helical" evidence="7">
    <location>
        <begin position="189"/>
        <end position="214"/>
    </location>
</feature>
<sequence length="262" mass="28309">MVAGRIARALVPLALGAAVLGFWEWAVRAWEVPPFVLPPPSSIATALASDWRILADSTWLTLTITLQAFCLAVVSGVALAMLFAQSRLLAAALYPYAVVLQVTPIVAIAPLVIIWVGYERVNLALLILAWVVAFFPILSNTTLGLAAVDPNLRDLFRLYGASRWQVVWRLQFPSALPYILAGMKVSGGLALIGAVVAEFVAGSGTASGLAWRIIESGNRLNIPRLFAALFLLAALGVMIFALLSWVQKRLLGRWHESEVGRP</sequence>
<dbReference type="PANTHER" id="PTHR30151">
    <property type="entry name" value="ALKANE SULFONATE ABC TRANSPORTER-RELATED, MEMBRANE SUBUNIT"/>
    <property type="match status" value="1"/>
</dbReference>
<gene>
    <name evidence="9" type="ORF">HHL28_08710</name>
</gene>
<feature type="transmembrane region" description="Helical" evidence="7">
    <location>
        <begin position="226"/>
        <end position="246"/>
    </location>
</feature>
<dbReference type="CDD" id="cd06261">
    <property type="entry name" value="TM_PBP2"/>
    <property type="match status" value="1"/>
</dbReference>
<dbReference type="Pfam" id="PF00528">
    <property type="entry name" value="BPD_transp_1"/>
    <property type="match status" value="1"/>
</dbReference>
<evidence type="ECO:0000256" key="4">
    <source>
        <dbReference type="ARBA" id="ARBA00022692"/>
    </source>
</evidence>
<comment type="similarity">
    <text evidence="7">Belongs to the binding-protein-dependent transport system permease family.</text>
</comment>
<accession>A0A858R6Y8</accession>
<feature type="transmembrane region" description="Helical" evidence="7">
    <location>
        <begin position="59"/>
        <end position="84"/>
    </location>
</feature>
<keyword evidence="2 7" id="KW-0813">Transport</keyword>
<feature type="transmembrane region" description="Helical" evidence="7">
    <location>
        <begin position="124"/>
        <end position="148"/>
    </location>
</feature>
<evidence type="ECO:0000256" key="5">
    <source>
        <dbReference type="ARBA" id="ARBA00022989"/>
    </source>
</evidence>
<feature type="domain" description="ABC transmembrane type-1" evidence="8">
    <location>
        <begin position="58"/>
        <end position="244"/>
    </location>
</feature>
<evidence type="ECO:0000313" key="9">
    <source>
        <dbReference type="EMBL" id="QJE73157.1"/>
    </source>
</evidence>
<evidence type="ECO:0000256" key="2">
    <source>
        <dbReference type="ARBA" id="ARBA00022448"/>
    </source>
</evidence>
<keyword evidence="4 7" id="KW-0812">Transmembrane</keyword>
<dbReference type="Gene3D" id="1.10.3720.10">
    <property type="entry name" value="MetI-like"/>
    <property type="match status" value="1"/>
</dbReference>
<dbReference type="PROSITE" id="PS50928">
    <property type="entry name" value="ABC_TM1"/>
    <property type="match status" value="1"/>
</dbReference>
<evidence type="ECO:0000256" key="6">
    <source>
        <dbReference type="ARBA" id="ARBA00023136"/>
    </source>
</evidence>
<dbReference type="GO" id="GO:0005886">
    <property type="term" value="C:plasma membrane"/>
    <property type="evidence" value="ECO:0007669"/>
    <property type="project" value="UniProtKB-SubCell"/>
</dbReference>
<evidence type="ECO:0000313" key="10">
    <source>
        <dbReference type="Proteomes" id="UP000501891"/>
    </source>
</evidence>
<reference evidence="9" key="1">
    <citation type="submission" date="2020-04" db="EMBL/GenBank/DDBJ databases">
        <title>A desert anoxygenic phototrophic bacterium fixes CO2 using RubisCO under aerobic conditions.</title>
        <authorList>
            <person name="Tang K."/>
        </authorList>
    </citation>
    <scope>NUCLEOTIDE SEQUENCE [LARGE SCALE GENOMIC DNA]</scope>
    <source>
        <strain evidence="9">MIMtkB3</strain>
    </source>
</reference>
<organism evidence="9 10">
    <name type="scientific">Aerophototrophica crusticola</name>
    <dbReference type="NCBI Taxonomy" id="1709002"/>
    <lineage>
        <taxon>Bacteria</taxon>
        <taxon>Pseudomonadati</taxon>
        <taxon>Pseudomonadota</taxon>
        <taxon>Alphaproteobacteria</taxon>
        <taxon>Rhodospirillales</taxon>
        <taxon>Rhodospirillaceae</taxon>
        <taxon>Aerophototrophica</taxon>
    </lineage>
</organism>